<dbReference type="NCBIfam" id="NF007915">
    <property type="entry name" value="PRK10629.1"/>
    <property type="match status" value="1"/>
</dbReference>
<keyword evidence="2" id="KW-0812">Transmembrane</keyword>
<gene>
    <name evidence="6" type="primary">mzrA</name>
    <name evidence="6" type="ORF">SSYIS1_19910</name>
</gene>
<dbReference type="AlphaFoldDB" id="A0A455VGW0"/>
<keyword evidence="3" id="KW-1133">Transmembrane helix</keyword>
<evidence type="ECO:0000313" key="6">
    <source>
        <dbReference type="EMBL" id="BBI92323.1"/>
    </source>
</evidence>
<dbReference type="Gene3D" id="3.30.70.260">
    <property type="match status" value="1"/>
</dbReference>
<accession>A0A455VGW0</accession>
<dbReference type="EMBL" id="AP019531">
    <property type="protein sequence ID" value="BBI92323.1"/>
    <property type="molecule type" value="Genomic_DNA"/>
</dbReference>
<evidence type="ECO:0000256" key="4">
    <source>
        <dbReference type="ARBA" id="ARBA00023136"/>
    </source>
</evidence>
<name>A0A455VGW0_9GAMM</name>
<evidence type="ECO:0000259" key="5">
    <source>
        <dbReference type="Pfam" id="PF13721"/>
    </source>
</evidence>
<evidence type="ECO:0000256" key="3">
    <source>
        <dbReference type="ARBA" id="ARBA00022989"/>
    </source>
</evidence>
<keyword evidence="4" id="KW-0472">Membrane</keyword>
<protein>
    <submittedName>
        <fullName evidence="6">Modulator protein MzrA</fullName>
    </submittedName>
</protein>
<dbReference type="Pfam" id="PF13721">
    <property type="entry name" value="SecD-TM1"/>
    <property type="match status" value="1"/>
</dbReference>
<evidence type="ECO:0000313" key="7">
    <source>
        <dbReference type="Proteomes" id="UP000324392"/>
    </source>
</evidence>
<evidence type="ECO:0000256" key="1">
    <source>
        <dbReference type="ARBA" id="ARBA00022475"/>
    </source>
</evidence>
<proteinExistence type="predicted"/>
<feature type="domain" description="SecD export protein N-terminal TM" evidence="5">
    <location>
        <begin position="8"/>
        <end position="73"/>
    </location>
</feature>
<sequence>MERTEGELHIHASRQSMLLPNGFCLYQRLDEHGIHIKSITPKGASLLIRLDPPEQQLPAREVLQNSLTSGYSIVLNLPLTPSHWAGEFVGFPLNQGSNPA</sequence>
<organism evidence="6 7">
    <name type="scientific">Serratia symbiotica</name>
    <dbReference type="NCBI Taxonomy" id="138074"/>
    <lineage>
        <taxon>Bacteria</taxon>
        <taxon>Pseudomonadati</taxon>
        <taxon>Pseudomonadota</taxon>
        <taxon>Gammaproteobacteria</taxon>
        <taxon>Enterobacterales</taxon>
        <taxon>Yersiniaceae</taxon>
        <taxon>Serratia</taxon>
    </lineage>
</organism>
<dbReference type="InterPro" id="IPR027398">
    <property type="entry name" value="SecD-TM"/>
</dbReference>
<reference evidence="6 7" key="1">
    <citation type="submission" date="2019-03" db="EMBL/GenBank/DDBJ databases">
        <title>The genome sequence of Candidatus Serratia symbiotica strain IS.</title>
        <authorList>
            <person name="Nikoh N."/>
            <person name="Koga R."/>
            <person name="Oshima K."/>
            <person name="Hattori M."/>
            <person name="Fukatsu T."/>
        </authorList>
    </citation>
    <scope>NUCLEOTIDE SEQUENCE [LARGE SCALE GENOMIC DNA]</scope>
    <source>
        <strain evidence="6 7">IS</strain>
    </source>
</reference>
<dbReference type="RefSeq" id="WP_149590790.1">
    <property type="nucleotide sequence ID" value="NZ_AP019531.1"/>
</dbReference>
<dbReference type="Proteomes" id="UP000324392">
    <property type="component" value="Chromosome"/>
</dbReference>
<evidence type="ECO:0000256" key="2">
    <source>
        <dbReference type="ARBA" id="ARBA00022692"/>
    </source>
</evidence>
<keyword evidence="1" id="KW-1003">Cell membrane</keyword>